<evidence type="ECO:0000256" key="4">
    <source>
        <dbReference type="ARBA" id="ARBA00022527"/>
    </source>
</evidence>
<dbReference type="InterPro" id="IPR000719">
    <property type="entry name" value="Prot_kinase_dom"/>
</dbReference>
<comment type="subcellular location">
    <subcellularLocation>
        <location evidence="1">Cell membrane</location>
        <topology evidence="1">Lipid-anchor</topology>
    </subcellularLocation>
</comment>
<keyword evidence="10" id="KW-0449">Lipoprotein</keyword>
<keyword evidence="3" id="KW-1003">Cell membrane</keyword>
<evidence type="ECO:0000256" key="6">
    <source>
        <dbReference type="ARBA" id="ARBA00022741"/>
    </source>
</evidence>
<evidence type="ECO:0000256" key="1">
    <source>
        <dbReference type="ARBA" id="ARBA00004193"/>
    </source>
</evidence>
<dbReference type="GO" id="GO:0005524">
    <property type="term" value="F:ATP binding"/>
    <property type="evidence" value="ECO:0007669"/>
    <property type="project" value="UniProtKB-KW"/>
</dbReference>
<dbReference type="PANTHER" id="PTHR47985:SF39">
    <property type="entry name" value="SERINE_THREONINE-PROTEIN KINASE PBL23-RELATED"/>
    <property type="match status" value="1"/>
</dbReference>
<evidence type="ECO:0000256" key="11">
    <source>
        <dbReference type="SAM" id="MobiDB-lite"/>
    </source>
</evidence>
<reference evidence="13" key="1">
    <citation type="submission" date="2020-06" db="EMBL/GenBank/DDBJ databases">
        <authorList>
            <person name="Li T."/>
            <person name="Hu X."/>
            <person name="Zhang T."/>
            <person name="Song X."/>
            <person name="Zhang H."/>
            <person name="Dai N."/>
            <person name="Sheng W."/>
            <person name="Hou X."/>
            <person name="Wei L."/>
        </authorList>
    </citation>
    <scope>NUCLEOTIDE SEQUENCE</scope>
    <source>
        <strain evidence="13">K16</strain>
        <tissue evidence="13">Leaf</tissue>
    </source>
</reference>
<dbReference type="FunFam" id="1.10.510.10:FF:000032">
    <property type="entry name" value="Serine/threonine-protein kinase PBS1"/>
    <property type="match status" value="1"/>
</dbReference>
<name>A0AAE2BUR1_9LAMI</name>
<dbReference type="SUPFAM" id="SSF56112">
    <property type="entry name" value="Protein kinase-like (PK-like)"/>
    <property type="match status" value="1"/>
</dbReference>
<organism evidence="13 14">
    <name type="scientific">Sesamum angolense</name>
    <dbReference type="NCBI Taxonomy" id="2727404"/>
    <lineage>
        <taxon>Eukaryota</taxon>
        <taxon>Viridiplantae</taxon>
        <taxon>Streptophyta</taxon>
        <taxon>Embryophyta</taxon>
        <taxon>Tracheophyta</taxon>
        <taxon>Spermatophyta</taxon>
        <taxon>Magnoliopsida</taxon>
        <taxon>eudicotyledons</taxon>
        <taxon>Gunneridae</taxon>
        <taxon>Pentapetalae</taxon>
        <taxon>asterids</taxon>
        <taxon>lamiids</taxon>
        <taxon>Lamiales</taxon>
        <taxon>Pedaliaceae</taxon>
        <taxon>Sesamum</taxon>
    </lineage>
</organism>
<feature type="region of interest" description="Disordered" evidence="11">
    <location>
        <begin position="1"/>
        <end position="23"/>
    </location>
</feature>
<dbReference type="AlphaFoldDB" id="A0AAE2BUR1"/>
<evidence type="ECO:0000256" key="2">
    <source>
        <dbReference type="ARBA" id="ARBA00008684"/>
    </source>
</evidence>
<dbReference type="Proteomes" id="UP001289374">
    <property type="component" value="Unassembled WGS sequence"/>
</dbReference>
<feature type="domain" description="Protein kinase" evidence="12">
    <location>
        <begin position="772"/>
        <end position="1038"/>
    </location>
</feature>
<dbReference type="PROSITE" id="PS00108">
    <property type="entry name" value="PROTEIN_KINASE_ST"/>
    <property type="match status" value="1"/>
</dbReference>
<dbReference type="InterPro" id="IPR019557">
    <property type="entry name" value="AminoTfrase-like_pln_mobile"/>
</dbReference>
<evidence type="ECO:0000256" key="3">
    <source>
        <dbReference type="ARBA" id="ARBA00022475"/>
    </source>
</evidence>
<dbReference type="InterPro" id="IPR008271">
    <property type="entry name" value="Ser/Thr_kinase_AS"/>
</dbReference>
<accession>A0AAE2BUR1</accession>
<keyword evidence="7 13" id="KW-0418">Kinase</keyword>
<keyword evidence="6" id="KW-0547">Nucleotide-binding</keyword>
<gene>
    <name evidence="13" type="ORF">Sango_1326200</name>
</gene>
<keyword evidence="8" id="KW-0067">ATP-binding</keyword>
<keyword evidence="14" id="KW-1185">Reference proteome</keyword>
<feature type="compositionally biased region" description="Polar residues" evidence="11">
    <location>
        <begin position="1"/>
        <end position="10"/>
    </location>
</feature>
<evidence type="ECO:0000313" key="13">
    <source>
        <dbReference type="EMBL" id="KAK4398507.1"/>
    </source>
</evidence>
<dbReference type="Gene3D" id="1.10.510.10">
    <property type="entry name" value="Transferase(Phosphotransferase) domain 1"/>
    <property type="match status" value="1"/>
</dbReference>
<evidence type="ECO:0000256" key="7">
    <source>
        <dbReference type="ARBA" id="ARBA00022777"/>
    </source>
</evidence>
<dbReference type="InterPro" id="IPR011009">
    <property type="entry name" value="Kinase-like_dom_sf"/>
</dbReference>
<sequence>MAEQRLNSSTIEEREEYMISPTGGSPTLRKAYFLRPTATSVEGPSLKLPSLTPKPQCPLTVAFNGWRYPLRNWRSWVQTMHSRYSSVWKDAGIYDGVMGSIYEIHRDEDLVFGVAERWCSETNTFFFPWGESTITLEDMLILGGFSVVGGPVSLPLETKELLGIEHFLEESRRNLARLRTDRHAQWLNLFMESSSVFEHEAFLSLWLSRFVFPGNHLDRIGSHVFSAAIHLARGRRLALGPAVLACIYRDLGLLRESMAASTKLLSEDDNILSLTLCSPFGLVQVWAWERLQPLQPEPNFISSGGVRVARWSGPKKSSTGNVRPAINSAGVTFLWRPYALAMDNWSFPGFYKEEEELIKGGGLSVELESFIRCLRASLLVGIDCQEPYLPHRVAMQFGFDQDLPRWIPREIMSPEIAWYTYSESLSDDEMLYLPPRLSESDVTIQYLEWWRRAVLCPVDAIKGLVKQRRSPRKPLKYLQDSEQMILTNNPDGPPRFPLKCPGKQKKKHCLLPSYAPNSLSLAFGKPSPGIQTVIKVEEDVAHSSEVPEAGQKSALDEYLQKLILSKTATDPEVPLGFPPRCDEAATTSHSSVVIWQPCNKMHNKERISSRNAHEENLSSPVAVVGYLTSTQLETNLNTTQRFHHSGETLIGLQWQEGSLEEVETVYLNPELMKLQWARFTKSTETTIRCLELQRDGILKITPNTEEKIQQKSVKKAPEFKDTKPLTSISNLSLKTDSSRRRYVDGEIERLGKNNIAAENFTFDELSAATQSFNPEMMIGEGGFGKDVAVKQLDRNGFQGNREFLVEVLMLSLLHHSNLVNLVGYCSEGEHRILVYEYMANGSLEDHLLNLGPNKKPLDWDTRVKIAEGAARGLEYLHETANPPVIYRDFKASNILLDCNFNPRLSDFGLAKLGPVGGRPYVSTRVMGTYGYCAPEYASSGQLTTKSDVYSFGVVFLEMITGRRVIDQTKPSEEQNLIEWAQPLLKDKKKFHLMADPLLNGNYPEKALYQALAVAAMCLQEDASTRPMITDVVTALEFLSIDKNQAEVNGEGENGDK</sequence>
<dbReference type="Pfam" id="PF00069">
    <property type="entry name" value="Pkinase"/>
    <property type="match status" value="1"/>
</dbReference>
<evidence type="ECO:0000313" key="14">
    <source>
        <dbReference type="Proteomes" id="UP001289374"/>
    </source>
</evidence>
<dbReference type="GO" id="GO:0005886">
    <property type="term" value="C:plasma membrane"/>
    <property type="evidence" value="ECO:0007669"/>
    <property type="project" value="UniProtKB-SubCell"/>
</dbReference>
<dbReference type="PROSITE" id="PS50011">
    <property type="entry name" value="PROTEIN_KINASE_DOM"/>
    <property type="match status" value="1"/>
</dbReference>
<keyword evidence="4" id="KW-0723">Serine/threonine-protein kinase</keyword>
<comment type="similarity">
    <text evidence="2">Belongs to the protein kinase superfamily. Ser/Thr protein kinase family.</text>
</comment>
<reference evidence="13" key="2">
    <citation type="journal article" date="2024" name="Plant">
        <title>Genomic evolution and insights into agronomic trait innovations of Sesamum species.</title>
        <authorList>
            <person name="Miao H."/>
            <person name="Wang L."/>
            <person name="Qu L."/>
            <person name="Liu H."/>
            <person name="Sun Y."/>
            <person name="Le M."/>
            <person name="Wang Q."/>
            <person name="Wei S."/>
            <person name="Zheng Y."/>
            <person name="Lin W."/>
            <person name="Duan Y."/>
            <person name="Cao H."/>
            <person name="Xiong S."/>
            <person name="Wang X."/>
            <person name="Wei L."/>
            <person name="Li C."/>
            <person name="Ma Q."/>
            <person name="Ju M."/>
            <person name="Zhao R."/>
            <person name="Li G."/>
            <person name="Mu C."/>
            <person name="Tian Q."/>
            <person name="Mei H."/>
            <person name="Zhang T."/>
            <person name="Gao T."/>
            <person name="Zhang H."/>
        </authorList>
    </citation>
    <scope>NUCLEOTIDE SEQUENCE</scope>
    <source>
        <strain evidence="13">K16</strain>
    </source>
</reference>
<evidence type="ECO:0000259" key="12">
    <source>
        <dbReference type="PROSITE" id="PS50011"/>
    </source>
</evidence>
<dbReference type="EMBL" id="JACGWL010000007">
    <property type="protein sequence ID" value="KAK4398507.1"/>
    <property type="molecule type" value="Genomic_DNA"/>
</dbReference>
<dbReference type="CDD" id="cd14066">
    <property type="entry name" value="STKc_IRAK"/>
    <property type="match status" value="1"/>
</dbReference>
<evidence type="ECO:0000256" key="8">
    <source>
        <dbReference type="ARBA" id="ARBA00022840"/>
    </source>
</evidence>
<evidence type="ECO:0000256" key="9">
    <source>
        <dbReference type="ARBA" id="ARBA00023136"/>
    </source>
</evidence>
<keyword evidence="9" id="KW-0472">Membrane</keyword>
<comment type="caution">
    <text evidence="13">The sequence shown here is derived from an EMBL/GenBank/DDBJ whole genome shotgun (WGS) entry which is preliminary data.</text>
</comment>
<dbReference type="Pfam" id="PF10536">
    <property type="entry name" value="PMD"/>
    <property type="match status" value="1"/>
</dbReference>
<keyword evidence="5" id="KW-0808">Transferase</keyword>
<dbReference type="Gene3D" id="3.30.200.20">
    <property type="entry name" value="Phosphorylase Kinase, domain 1"/>
    <property type="match status" value="1"/>
</dbReference>
<protein>
    <submittedName>
        <fullName evidence="13">Serine/threonine-protein kinase PBL23</fullName>
    </submittedName>
</protein>
<evidence type="ECO:0000256" key="10">
    <source>
        <dbReference type="ARBA" id="ARBA00023288"/>
    </source>
</evidence>
<evidence type="ECO:0000256" key="5">
    <source>
        <dbReference type="ARBA" id="ARBA00022679"/>
    </source>
</evidence>
<dbReference type="GO" id="GO:0004674">
    <property type="term" value="F:protein serine/threonine kinase activity"/>
    <property type="evidence" value="ECO:0007669"/>
    <property type="project" value="UniProtKB-KW"/>
</dbReference>
<dbReference type="PANTHER" id="PTHR47985">
    <property type="entry name" value="OS07G0668900 PROTEIN"/>
    <property type="match status" value="1"/>
</dbReference>
<proteinExistence type="inferred from homology"/>